<evidence type="ECO:0008006" key="4">
    <source>
        <dbReference type="Google" id="ProtNLM"/>
    </source>
</evidence>
<name>A0AAT9FRK0_9BACT</name>
<keyword evidence="2" id="KW-0812">Transmembrane</keyword>
<evidence type="ECO:0000313" key="3">
    <source>
        <dbReference type="EMBL" id="BDS08613.1"/>
    </source>
</evidence>
<reference evidence="3" key="1">
    <citation type="submission" date="2024-07" db="EMBL/GenBank/DDBJ databases">
        <title>Complete genome sequence of Verrucomicrobiaceae bacterium NT6N.</title>
        <authorList>
            <person name="Huang C."/>
            <person name="Takami H."/>
            <person name="Hamasaki K."/>
        </authorList>
    </citation>
    <scope>NUCLEOTIDE SEQUENCE</scope>
    <source>
        <strain evidence="3">NT6N</strain>
    </source>
</reference>
<sequence>MSDPQDPIQPPSPPSPEFPHDNPFQTPAQPPLNPSTPMQKGLGDNAGVRMLLPVGRSGWAIAAGYLGLFSVTCVLAPLSLIISIVAIWDIKRSKGTGKQKHGMGRAIFGLVMGILGTLLLGFMYFNVTRY</sequence>
<dbReference type="KEGG" id="osu:NT6N_36530"/>
<feature type="transmembrane region" description="Helical" evidence="2">
    <location>
        <begin position="59"/>
        <end position="85"/>
    </location>
</feature>
<accession>A0AAT9FRK0</accession>
<protein>
    <recommendedName>
        <fullName evidence="4">DUF4190 domain-containing protein</fullName>
    </recommendedName>
</protein>
<dbReference type="AlphaFoldDB" id="A0AAT9FRK0"/>
<feature type="transmembrane region" description="Helical" evidence="2">
    <location>
        <begin position="106"/>
        <end position="125"/>
    </location>
</feature>
<dbReference type="EMBL" id="AP026866">
    <property type="protein sequence ID" value="BDS08613.1"/>
    <property type="molecule type" value="Genomic_DNA"/>
</dbReference>
<evidence type="ECO:0000256" key="2">
    <source>
        <dbReference type="SAM" id="Phobius"/>
    </source>
</evidence>
<evidence type="ECO:0000256" key="1">
    <source>
        <dbReference type="SAM" id="MobiDB-lite"/>
    </source>
</evidence>
<feature type="compositionally biased region" description="Pro residues" evidence="1">
    <location>
        <begin position="7"/>
        <end position="17"/>
    </location>
</feature>
<organism evidence="3">
    <name type="scientific">Oceaniferula spumae</name>
    <dbReference type="NCBI Taxonomy" id="2979115"/>
    <lineage>
        <taxon>Bacteria</taxon>
        <taxon>Pseudomonadati</taxon>
        <taxon>Verrucomicrobiota</taxon>
        <taxon>Verrucomicrobiia</taxon>
        <taxon>Verrucomicrobiales</taxon>
        <taxon>Verrucomicrobiaceae</taxon>
        <taxon>Oceaniferula</taxon>
    </lineage>
</organism>
<keyword evidence="2" id="KW-1133">Transmembrane helix</keyword>
<gene>
    <name evidence="3" type="ORF">NT6N_36530</name>
</gene>
<proteinExistence type="predicted"/>
<feature type="region of interest" description="Disordered" evidence="1">
    <location>
        <begin position="1"/>
        <end position="41"/>
    </location>
</feature>
<keyword evidence="2" id="KW-0472">Membrane</keyword>